<feature type="transmembrane region" description="Helical" evidence="6">
    <location>
        <begin position="228"/>
        <end position="255"/>
    </location>
</feature>
<name>A0A7G9B643_9FIRM</name>
<dbReference type="PIRSF" id="PIRSF018968">
    <property type="entry name" value="ABC_permease_BceB"/>
    <property type="match status" value="1"/>
</dbReference>
<sequence>MRKSGFYPRMAVVNLARNWQFYGPYLLSCGGTAAMFYILCFLTWNDLIDSVRGAAYLQSLMYLGCIIVAAFAAVILLYANSFVMKCRRRELGLYNVLGMEKRHIAHVMVWETLMTATAAMAGGLLAGIVLSKLILLLLLKLVRIPVVMGFEISLPGIGYTAALFAALFLLTLVSNLVRLGRSRPIELLHSDSVGEREPKTKLLLTLIGMVSLAGGYGIALKVQDPTEALVFFFVAVLLVMLGTYCLFTAGSIALLKRLRANRKFYYQTNHFTAVAGMLYRMKQNAVGLANICILATMVLVTVSSTVCLYLGAESSLDAMFPHDIEVTEYLEGQGADPEGTFAKVQEEVAASGRKVEYLSYDTLTTLRGWRSGGTVDFAASIGAPVELEIFTADEYGRLTGETVSLAAGEVLAHSLDQDLPDALSVGGLPFQVKGHLKGFVEENDAVVVSNMEVVGLVVADEDVVERVKEAAGGGYTAFRIRMDIDGTEAEKIACANAILGSSDGAFSLTSRQDNALDIYAMYGGFLFLGLFLGLLFLMATVLIIYYKQVSEGYEDRKRFEIMQQVGMSPREVRSSIRSQILIVFFLPLAMAGLHILAAFPMISKLLKLFQLTNTTLFALCTAGTLLAFCLIYALVYWATARTYYRIVQKPGF</sequence>
<keyword evidence="5 6" id="KW-0472">Membrane</keyword>
<evidence type="ECO:0000256" key="1">
    <source>
        <dbReference type="ARBA" id="ARBA00004651"/>
    </source>
</evidence>
<comment type="similarity">
    <text evidence="6">Belongs to the ABC-4 integral membrane protein family.</text>
</comment>
<feature type="domain" description="ABC3 transporter permease C-terminal" evidence="7">
    <location>
        <begin position="531"/>
        <end position="641"/>
    </location>
</feature>
<dbReference type="EMBL" id="CP060490">
    <property type="protein sequence ID" value="QNL45024.1"/>
    <property type="molecule type" value="Genomic_DNA"/>
</dbReference>
<dbReference type="InterPro" id="IPR052536">
    <property type="entry name" value="ABC-4_Integral_Memb_Prot"/>
</dbReference>
<evidence type="ECO:0000256" key="3">
    <source>
        <dbReference type="ARBA" id="ARBA00022692"/>
    </source>
</evidence>
<keyword evidence="6" id="KW-0813">Transport</keyword>
<dbReference type="RefSeq" id="WP_187333543.1">
    <property type="nucleotide sequence ID" value="NZ_CP060490.1"/>
</dbReference>
<feature type="transmembrane region" description="Helical" evidence="6">
    <location>
        <begin position="202"/>
        <end position="222"/>
    </location>
</feature>
<feature type="transmembrane region" description="Helical" evidence="6">
    <location>
        <begin position="56"/>
        <end position="79"/>
    </location>
</feature>
<organism evidence="8 9">
    <name type="scientific">Oscillibacter hominis</name>
    <dbReference type="NCBI Taxonomy" id="2763056"/>
    <lineage>
        <taxon>Bacteria</taxon>
        <taxon>Bacillati</taxon>
        <taxon>Bacillota</taxon>
        <taxon>Clostridia</taxon>
        <taxon>Eubacteriales</taxon>
        <taxon>Oscillospiraceae</taxon>
        <taxon>Oscillibacter</taxon>
    </lineage>
</organism>
<protein>
    <submittedName>
        <fullName evidence="8">FtsX-like permease family protein</fullName>
    </submittedName>
</protein>
<feature type="transmembrane region" description="Helical" evidence="6">
    <location>
        <begin position="519"/>
        <end position="546"/>
    </location>
</feature>
<dbReference type="AlphaFoldDB" id="A0A7G9B643"/>
<evidence type="ECO:0000256" key="4">
    <source>
        <dbReference type="ARBA" id="ARBA00022989"/>
    </source>
</evidence>
<proteinExistence type="inferred from homology"/>
<feature type="transmembrane region" description="Helical" evidence="6">
    <location>
        <begin position="580"/>
        <end position="602"/>
    </location>
</feature>
<comment type="subcellular location">
    <subcellularLocation>
        <location evidence="1 6">Cell membrane</location>
        <topology evidence="1 6">Multi-pass membrane protein</topology>
    </subcellularLocation>
</comment>
<feature type="transmembrane region" description="Helical" evidence="6">
    <location>
        <begin position="287"/>
        <end position="312"/>
    </location>
</feature>
<dbReference type="Pfam" id="PF02687">
    <property type="entry name" value="FtsX"/>
    <property type="match status" value="2"/>
</dbReference>
<dbReference type="PANTHER" id="PTHR46795:SF3">
    <property type="entry name" value="ABC TRANSPORTER PERMEASE"/>
    <property type="match status" value="1"/>
</dbReference>
<keyword evidence="2 6" id="KW-1003">Cell membrane</keyword>
<dbReference type="InterPro" id="IPR027022">
    <property type="entry name" value="ABC_permease_BceB-typ"/>
</dbReference>
<feature type="domain" description="ABC3 transporter permease C-terminal" evidence="7">
    <location>
        <begin position="66"/>
        <end position="174"/>
    </location>
</feature>
<dbReference type="Proteomes" id="UP000515960">
    <property type="component" value="Chromosome"/>
</dbReference>
<feature type="transmembrane region" description="Helical" evidence="6">
    <location>
        <begin position="109"/>
        <end position="137"/>
    </location>
</feature>
<evidence type="ECO:0000256" key="2">
    <source>
        <dbReference type="ARBA" id="ARBA00022475"/>
    </source>
</evidence>
<evidence type="ECO:0000256" key="6">
    <source>
        <dbReference type="PIRNR" id="PIRNR018968"/>
    </source>
</evidence>
<reference evidence="8 9" key="1">
    <citation type="submission" date="2020-08" db="EMBL/GenBank/DDBJ databases">
        <authorList>
            <person name="Liu C."/>
            <person name="Sun Q."/>
        </authorList>
    </citation>
    <scope>NUCLEOTIDE SEQUENCE [LARGE SCALE GENOMIC DNA]</scope>
    <source>
        <strain evidence="8 9">NSJ-62</strain>
    </source>
</reference>
<feature type="transmembrane region" description="Helical" evidence="6">
    <location>
        <begin position="157"/>
        <end position="177"/>
    </location>
</feature>
<evidence type="ECO:0000256" key="5">
    <source>
        <dbReference type="ARBA" id="ARBA00023136"/>
    </source>
</evidence>
<keyword evidence="3 6" id="KW-0812">Transmembrane</keyword>
<dbReference type="GO" id="GO:0005886">
    <property type="term" value="C:plasma membrane"/>
    <property type="evidence" value="ECO:0007669"/>
    <property type="project" value="UniProtKB-SubCell"/>
</dbReference>
<dbReference type="GO" id="GO:0055085">
    <property type="term" value="P:transmembrane transport"/>
    <property type="evidence" value="ECO:0007669"/>
    <property type="project" value="UniProtKB-UniRule"/>
</dbReference>
<feature type="transmembrane region" description="Helical" evidence="6">
    <location>
        <begin position="614"/>
        <end position="639"/>
    </location>
</feature>
<evidence type="ECO:0000313" key="9">
    <source>
        <dbReference type="Proteomes" id="UP000515960"/>
    </source>
</evidence>
<accession>A0A7G9B643</accession>
<keyword evidence="9" id="KW-1185">Reference proteome</keyword>
<feature type="transmembrane region" description="Helical" evidence="6">
    <location>
        <begin position="21"/>
        <end position="44"/>
    </location>
</feature>
<dbReference type="InterPro" id="IPR003838">
    <property type="entry name" value="ABC3_permease_C"/>
</dbReference>
<dbReference type="KEGG" id="ohi:H8790_03015"/>
<gene>
    <name evidence="8" type="ORF">H8790_03015</name>
</gene>
<evidence type="ECO:0000259" key="7">
    <source>
        <dbReference type="Pfam" id="PF02687"/>
    </source>
</evidence>
<evidence type="ECO:0000313" key="8">
    <source>
        <dbReference type="EMBL" id="QNL45024.1"/>
    </source>
</evidence>
<dbReference type="PANTHER" id="PTHR46795">
    <property type="entry name" value="ABC TRANSPORTER PERMEASE-RELATED-RELATED"/>
    <property type="match status" value="1"/>
</dbReference>
<keyword evidence="4 6" id="KW-1133">Transmembrane helix</keyword>